<proteinExistence type="predicted"/>
<dbReference type="EMBL" id="FNHI01000009">
    <property type="protein sequence ID" value="SDM54046.1"/>
    <property type="molecule type" value="Genomic_DNA"/>
</dbReference>
<gene>
    <name evidence="2" type="ORF">SAMN05444921_109248</name>
</gene>
<dbReference type="Proteomes" id="UP000199063">
    <property type="component" value="Unassembled WGS sequence"/>
</dbReference>
<dbReference type="GeneID" id="40830484"/>
<dbReference type="STRING" id="1196353.SAMN05444921_109248"/>
<name>A0A1G9U2B5_9ACTN</name>
<organism evidence="2 3">
    <name type="scientific">Streptomyces wuyuanensis</name>
    <dbReference type="NCBI Taxonomy" id="1196353"/>
    <lineage>
        <taxon>Bacteria</taxon>
        <taxon>Bacillati</taxon>
        <taxon>Actinomycetota</taxon>
        <taxon>Actinomycetes</taxon>
        <taxon>Kitasatosporales</taxon>
        <taxon>Streptomycetaceae</taxon>
        <taxon>Streptomyces</taxon>
    </lineage>
</organism>
<dbReference type="OrthoDB" id="4334792at2"/>
<evidence type="ECO:0000256" key="1">
    <source>
        <dbReference type="SAM" id="MobiDB-lite"/>
    </source>
</evidence>
<feature type="compositionally biased region" description="Basic and acidic residues" evidence="1">
    <location>
        <begin position="96"/>
        <end position="111"/>
    </location>
</feature>
<accession>A0A1G9U2B5</accession>
<reference evidence="3" key="1">
    <citation type="submission" date="2016-10" db="EMBL/GenBank/DDBJ databases">
        <authorList>
            <person name="Varghese N."/>
            <person name="Submissions S."/>
        </authorList>
    </citation>
    <scope>NUCLEOTIDE SEQUENCE [LARGE SCALE GENOMIC DNA]</scope>
    <source>
        <strain evidence="3">CGMCC 4.7042</strain>
    </source>
</reference>
<evidence type="ECO:0000313" key="3">
    <source>
        <dbReference type="Proteomes" id="UP000199063"/>
    </source>
</evidence>
<feature type="region of interest" description="Disordered" evidence="1">
    <location>
        <begin position="68"/>
        <end position="111"/>
    </location>
</feature>
<keyword evidence="3" id="KW-1185">Reference proteome</keyword>
<sequence>MYSMRAERITAEDGTALLWHALDRNGEVLCTRTVGGTAEWTRDAVNDRDEYCDDCMAAVALAFRPAPRANGAHGAEARTAEARTAGGRAAVGGGTVERHAPADPERRPHGR</sequence>
<dbReference type="AlphaFoldDB" id="A0A1G9U2B5"/>
<evidence type="ECO:0000313" key="2">
    <source>
        <dbReference type="EMBL" id="SDM54046.1"/>
    </source>
</evidence>
<protein>
    <submittedName>
        <fullName evidence="2">Uncharacterized protein</fullName>
    </submittedName>
</protein>
<dbReference type="RefSeq" id="WP_093655200.1">
    <property type="nucleotide sequence ID" value="NZ_FNHI01000009.1"/>
</dbReference>